<gene>
    <name evidence="1" type="ORF">MLIT_46860</name>
</gene>
<proteinExistence type="predicted"/>
<name>A0AAD1MU32_9MYCO</name>
<dbReference type="InterPro" id="IPR029058">
    <property type="entry name" value="AB_hydrolase_fold"/>
</dbReference>
<dbReference type="Gene3D" id="3.40.50.1820">
    <property type="entry name" value="alpha/beta hydrolase"/>
    <property type="match status" value="1"/>
</dbReference>
<keyword evidence="2" id="KW-1185">Reference proteome</keyword>
<dbReference type="AlphaFoldDB" id="A0AAD1MU32"/>
<reference evidence="1 2" key="1">
    <citation type="journal article" date="2019" name="Emerg. Microbes Infect.">
        <title>Comprehensive subspecies identification of 175 nontuberculous mycobacteria species based on 7547 genomic profiles.</title>
        <authorList>
            <person name="Matsumoto Y."/>
            <person name="Kinjo T."/>
            <person name="Motooka D."/>
            <person name="Nabeya D."/>
            <person name="Jung N."/>
            <person name="Uechi K."/>
            <person name="Horii T."/>
            <person name="Iida T."/>
            <person name="Fujita J."/>
            <person name="Nakamura S."/>
        </authorList>
    </citation>
    <scope>NUCLEOTIDE SEQUENCE [LARGE SCALE GENOMIC DNA]</scope>
    <source>
        <strain evidence="1 2">JCM 17423</strain>
    </source>
</reference>
<protein>
    <submittedName>
        <fullName evidence="1">Uncharacterized protein</fullName>
    </submittedName>
</protein>
<dbReference type="EMBL" id="AP022586">
    <property type="protein sequence ID" value="BBY19094.1"/>
    <property type="molecule type" value="Genomic_DNA"/>
</dbReference>
<dbReference type="RefSeq" id="WP_197906159.1">
    <property type="nucleotide sequence ID" value="NZ_AP022586.1"/>
</dbReference>
<sequence length="86" mass="9169">MVLIHRNYRPRRDTLPVFSDDELSAITAPLLVVLGACDRMLDSHDTAARVTRLLPAASVDLRAGAGHGLLDDGGDLHAFLGYGATS</sequence>
<accession>A0AAD1MU32</accession>
<evidence type="ECO:0000313" key="2">
    <source>
        <dbReference type="Proteomes" id="UP000466607"/>
    </source>
</evidence>
<dbReference type="Proteomes" id="UP000466607">
    <property type="component" value="Chromosome"/>
</dbReference>
<dbReference type="SUPFAM" id="SSF53474">
    <property type="entry name" value="alpha/beta-Hydrolases"/>
    <property type="match status" value="1"/>
</dbReference>
<organism evidence="1 2">
    <name type="scientific">Mycolicibacterium litorale</name>
    <dbReference type="NCBI Taxonomy" id="758802"/>
    <lineage>
        <taxon>Bacteria</taxon>
        <taxon>Bacillati</taxon>
        <taxon>Actinomycetota</taxon>
        <taxon>Actinomycetes</taxon>
        <taxon>Mycobacteriales</taxon>
        <taxon>Mycobacteriaceae</taxon>
        <taxon>Mycolicibacterium</taxon>
    </lineage>
</organism>
<evidence type="ECO:0000313" key="1">
    <source>
        <dbReference type="EMBL" id="BBY19094.1"/>
    </source>
</evidence>